<protein>
    <submittedName>
        <fullName evidence="2">Uncharacterized protein</fullName>
    </submittedName>
</protein>
<keyword evidence="3" id="KW-1185">Reference proteome</keyword>
<evidence type="ECO:0000313" key="3">
    <source>
        <dbReference type="Proteomes" id="UP000287033"/>
    </source>
</evidence>
<evidence type="ECO:0000313" key="2">
    <source>
        <dbReference type="EMBL" id="GCC45754.1"/>
    </source>
</evidence>
<evidence type="ECO:0000256" key="1">
    <source>
        <dbReference type="SAM" id="MobiDB-lite"/>
    </source>
</evidence>
<proteinExistence type="predicted"/>
<dbReference type="EMBL" id="BEZZ01166081">
    <property type="protein sequence ID" value="GCC45754.1"/>
    <property type="molecule type" value="Genomic_DNA"/>
</dbReference>
<dbReference type="Proteomes" id="UP000287033">
    <property type="component" value="Unassembled WGS sequence"/>
</dbReference>
<accession>A0A401TSY9</accession>
<organism evidence="2 3">
    <name type="scientific">Chiloscyllium punctatum</name>
    <name type="common">Brownbanded bambooshark</name>
    <name type="synonym">Hemiscyllium punctatum</name>
    <dbReference type="NCBI Taxonomy" id="137246"/>
    <lineage>
        <taxon>Eukaryota</taxon>
        <taxon>Metazoa</taxon>
        <taxon>Chordata</taxon>
        <taxon>Craniata</taxon>
        <taxon>Vertebrata</taxon>
        <taxon>Chondrichthyes</taxon>
        <taxon>Elasmobranchii</taxon>
        <taxon>Galeomorphii</taxon>
        <taxon>Galeoidea</taxon>
        <taxon>Orectolobiformes</taxon>
        <taxon>Hemiscylliidae</taxon>
        <taxon>Chiloscyllium</taxon>
    </lineage>
</organism>
<sequence>MADRNHLVVVVVAPLGAAIADRRPETHGPGQRRGHAGRTAGVRSEAAGRDPRSDRRRRSARRAARDPVGVVGIAHRSGEGCEIGAGDAEGELVQIGLADDDGAGVEQLLQRRCVARRPRMLQRRCAARRRQVRRVDVVLHDDRKPGQHAGALPRIDLARRGQCAVAVQHDEGVEMLEPLRAIERRLDDADCGHLAAAYMGHDLRSGCLTGIGHGNPAPSWIAGERLFFRPLVVNPFRLAERTLQRLGRDDADAGGNADRVLDEGRYL</sequence>
<dbReference type="AlphaFoldDB" id="A0A401TSY9"/>
<name>A0A401TSY9_CHIPU</name>
<feature type="non-terminal residue" evidence="2">
    <location>
        <position position="267"/>
    </location>
</feature>
<reference evidence="2 3" key="1">
    <citation type="journal article" date="2018" name="Nat. Ecol. Evol.">
        <title>Shark genomes provide insights into elasmobranch evolution and the origin of vertebrates.</title>
        <authorList>
            <person name="Hara Y"/>
            <person name="Yamaguchi K"/>
            <person name="Onimaru K"/>
            <person name="Kadota M"/>
            <person name="Koyanagi M"/>
            <person name="Keeley SD"/>
            <person name="Tatsumi K"/>
            <person name="Tanaka K"/>
            <person name="Motone F"/>
            <person name="Kageyama Y"/>
            <person name="Nozu R"/>
            <person name="Adachi N"/>
            <person name="Nishimura O"/>
            <person name="Nakagawa R"/>
            <person name="Tanegashima C"/>
            <person name="Kiyatake I"/>
            <person name="Matsumoto R"/>
            <person name="Murakumo K"/>
            <person name="Nishida K"/>
            <person name="Terakita A"/>
            <person name="Kuratani S"/>
            <person name="Sato K"/>
            <person name="Hyodo S Kuraku.S."/>
        </authorList>
    </citation>
    <scope>NUCLEOTIDE SEQUENCE [LARGE SCALE GENOMIC DNA]</scope>
</reference>
<comment type="caution">
    <text evidence="2">The sequence shown here is derived from an EMBL/GenBank/DDBJ whole genome shotgun (WGS) entry which is preliminary data.</text>
</comment>
<gene>
    <name evidence="2" type="ORF">chiPu_0029789</name>
</gene>
<feature type="region of interest" description="Disordered" evidence="1">
    <location>
        <begin position="21"/>
        <end position="68"/>
    </location>
</feature>